<evidence type="ECO:0000313" key="3">
    <source>
        <dbReference type="EMBL" id="KWK79596.1"/>
    </source>
</evidence>
<keyword evidence="2" id="KW-0472">Membrane</keyword>
<dbReference type="Proteomes" id="UP000065504">
    <property type="component" value="Unassembled WGS sequence"/>
</dbReference>
<keyword evidence="2" id="KW-1133">Transmembrane helix</keyword>
<sequence length="77" mass="8178">MCPGGAGTQLAPGPHESIRRARSADDRALIRQEKNMHRNPKRWRAVHDALAVTALAAVECALVMGLIAAIGFPHGGL</sequence>
<feature type="transmembrane region" description="Helical" evidence="2">
    <location>
        <begin position="49"/>
        <end position="72"/>
    </location>
</feature>
<comment type="caution">
    <text evidence="3">The sequence shown here is derived from an EMBL/GenBank/DDBJ whole genome shotgun (WGS) entry which is preliminary data.</text>
</comment>
<reference evidence="3 4" key="1">
    <citation type="submission" date="2015-11" db="EMBL/GenBank/DDBJ databases">
        <title>Expanding the genomic diversity of Burkholderia species for the development of highly accurate diagnostics.</title>
        <authorList>
            <person name="Sahl J."/>
            <person name="Keim P."/>
            <person name="Wagner D."/>
        </authorList>
    </citation>
    <scope>NUCLEOTIDE SEQUENCE [LARGE SCALE GENOMIC DNA]</scope>
    <source>
        <strain evidence="3 4">MSMB782WGS</strain>
    </source>
</reference>
<evidence type="ECO:0000313" key="4">
    <source>
        <dbReference type="Proteomes" id="UP000065504"/>
    </source>
</evidence>
<evidence type="ECO:0000256" key="2">
    <source>
        <dbReference type="SAM" id="Phobius"/>
    </source>
</evidence>
<feature type="compositionally biased region" description="Basic and acidic residues" evidence="1">
    <location>
        <begin position="16"/>
        <end position="25"/>
    </location>
</feature>
<evidence type="ECO:0000256" key="1">
    <source>
        <dbReference type="SAM" id="MobiDB-lite"/>
    </source>
</evidence>
<protein>
    <submittedName>
        <fullName evidence="3">Uncharacterized protein</fullName>
    </submittedName>
</protein>
<organism evidence="3 4">
    <name type="scientific">Burkholderia ubonensis</name>
    <dbReference type="NCBI Taxonomy" id="101571"/>
    <lineage>
        <taxon>Bacteria</taxon>
        <taxon>Pseudomonadati</taxon>
        <taxon>Pseudomonadota</taxon>
        <taxon>Betaproteobacteria</taxon>
        <taxon>Burkholderiales</taxon>
        <taxon>Burkholderiaceae</taxon>
        <taxon>Burkholderia</taxon>
        <taxon>Burkholderia cepacia complex</taxon>
    </lineage>
</organism>
<name>A0A108CRH4_9BURK</name>
<feature type="region of interest" description="Disordered" evidence="1">
    <location>
        <begin position="1"/>
        <end position="25"/>
    </location>
</feature>
<dbReference type="AlphaFoldDB" id="A0A108CRH4"/>
<keyword evidence="2" id="KW-0812">Transmembrane</keyword>
<gene>
    <name evidence="3" type="ORF">WM16_08670</name>
</gene>
<dbReference type="EMBL" id="LPLU01000048">
    <property type="protein sequence ID" value="KWK79596.1"/>
    <property type="molecule type" value="Genomic_DNA"/>
</dbReference>
<accession>A0A108CRH4</accession>
<proteinExistence type="predicted"/>